<keyword evidence="1" id="KW-0472">Membrane</keyword>
<keyword evidence="1" id="KW-1133">Transmembrane helix</keyword>
<dbReference type="InterPro" id="IPR025461">
    <property type="entry name" value="ABA4-like"/>
</dbReference>
<protein>
    <submittedName>
        <fullName evidence="2">DUF4281 domain-containing protein</fullName>
    </submittedName>
</protein>
<dbReference type="Pfam" id="PF14108">
    <property type="entry name" value="ABA4-like"/>
    <property type="match status" value="1"/>
</dbReference>
<feature type="transmembrane region" description="Helical" evidence="1">
    <location>
        <begin position="33"/>
        <end position="51"/>
    </location>
</feature>
<evidence type="ECO:0000313" key="3">
    <source>
        <dbReference type="Proteomes" id="UP001139409"/>
    </source>
</evidence>
<accession>A0A9X1L1H4</accession>
<feature type="transmembrane region" description="Helical" evidence="1">
    <location>
        <begin position="77"/>
        <end position="96"/>
    </location>
</feature>
<feature type="transmembrane region" description="Helical" evidence="1">
    <location>
        <begin position="108"/>
        <end position="131"/>
    </location>
</feature>
<organism evidence="2 3">
    <name type="scientific">Fulvivirga sedimenti</name>
    <dbReference type="NCBI Taxonomy" id="2879465"/>
    <lineage>
        <taxon>Bacteria</taxon>
        <taxon>Pseudomonadati</taxon>
        <taxon>Bacteroidota</taxon>
        <taxon>Cytophagia</taxon>
        <taxon>Cytophagales</taxon>
        <taxon>Fulvivirgaceae</taxon>
        <taxon>Fulvivirga</taxon>
    </lineage>
</organism>
<dbReference type="PANTHER" id="PTHR34543">
    <property type="entry name" value="PROTEIN ABA DEFICIENT 4, CHLOROPLASTIC"/>
    <property type="match status" value="1"/>
</dbReference>
<reference evidence="2" key="1">
    <citation type="submission" date="2021-09" db="EMBL/GenBank/DDBJ databases">
        <title>Fulvivirga sp. isolated from coastal sediment.</title>
        <authorList>
            <person name="Yu H."/>
        </authorList>
    </citation>
    <scope>NUCLEOTIDE SEQUENCE</scope>
    <source>
        <strain evidence="2">1062</strain>
    </source>
</reference>
<dbReference type="PANTHER" id="PTHR34543:SF1">
    <property type="entry name" value="PROTEIN ABA DEFICIENT 4, CHLOROPLASTIC"/>
    <property type="match status" value="1"/>
</dbReference>
<proteinExistence type="predicted"/>
<dbReference type="AlphaFoldDB" id="A0A9X1L1H4"/>
<evidence type="ECO:0000256" key="1">
    <source>
        <dbReference type="SAM" id="Phobius"/>
    </source>
</evidence>
<evidence type="ECO:0000313" key="2">
    <source>
        <dbReference type="EMBL" id="MCA6078844.1"/>
    </source>
</evidence>
<dbReference type="EMBL" id="JAIXNE010000007">
    <property type="protein sequence ID" value="MCA6078844.1"/>
    <property type="molecule type" value="Genomic_DNA"/>
</dbReference>
<gene>
    <name evidence="2" type="ORF">LDX50_28475</name>
</gene>
<feature type="transmembrane region" description="Helical" evidence="1">
    <location>
        <begin position="6"/>
        <end position="26"/>
    </location>
</feature>
<dbReference type="Proteomes" id="UP001139409">
    <property type="component" value="Unassembled WGS sequence"/>
</dbReference>
<keyword evidence="1" id="KW-0812">Transmembrane</keyword>
<name>A0A9X1L1H4_9BACT</name>
<dbReference type="RefSeq" id="WP_225699705.1">
    <property type="nucleotide sequence ID" value="NZ_JAIXNE010000007.1"/>
</dbReference>
<comment type="caution">
    <text evidence="2">The sequence shown here is derived from an EMBL/GenBank/DDBJ whole genome shotgun (WGS) entry which is preliminary data.</text>
</comment>
<keyword evidence="3" id="KW-1185">Reference proteome</keyword>
<sequence length="147" mass="16451">MSSDTIFSIVNAWVLPGWLLIALAPSWRYTSRLVFYLAIIPLTVTYAYLLISGLDNMSADAFSTLDSVVALFSSPEAVLTGWVHYLAFDLFTGLMIAKDARKLKINQWIVIIPLFFTLMFGPFGLLLYAIIRLIRVKQAGVPMLSNI</sequence>